<dbReference type="EMBL" id="RBKT01000001">
    <property type="protein sequence ID" value="RKR89562.1"/>
    <property type="molecule type" value="Genomic_DNA"/>
</dbReference>
<dbReference type="PROSITE" id="PS51186">
    <property type="entry name" value="GNAT"/>
    <property type="match status" value="1"/>
</dbReference>
<dbReference type="Gene3D" id="3.40.630.30">
    <property type="match status" value="1"/>
</dbReference>
<feature type="domain" description="N-acetyltransferase" evidence="1">
    <location>
        <begin position="131"/>
        <end position="268"/>
    </location>
</feature>
<dbReference type="GO" id="GO:0016747">
    <property type="term" value="F:acyltransferase activity, transferring groups other than amino-acyl groups"/>
    <property type="evidence" value="ECO:0007669"/>
    <property type="project" value="InterPro"/>
</dbReference>
<dbReference type="InterPro" id="IPR016181">
    <property type="entry name" value="Acyl_CoA_acyltransferase"/>
</dbReference>
<keyword evidence="3" id="KW-1185">Reference proteome</keyword>
<dbReference type="InterPro" id="IPR000182">
    <property type="entry name" value="GNAT_dom"/>
</dbReference>
<evidence type="ECO:0000313" key="2">
    <source>
        <dbReference type="EMBL" id="RKR89562.1"/>
    </source>
</evidence>
<protein>
    <recommendedName>
        <fullName evidence="1">N-acetyltransferase domain-containing protein</fullName>
    </recommendedName>
</protein>
<name>A0A495JMK1_9ACTN</name>
<evidence type="ECO:0000259" key="1">
    <source>
        <dbReference type="PROSITE" id="PS51186"/>
    </source>
</evidence>
<dbReference type="AlphaFoldDB" id="A0A495JMK1"/>
<sequence length="268" mass="28348">MSAEKITTALAEFVELEANAAIVALLPATDRERYGFAVRRVGGGASLAYRDGNLHKTLGLGLTEPVTGQLIGEVIDWHREYGSTALRIQIAPEALPSNWDEICAVHGLTAGRSTVKLAGEVDAIQPGTTDLRVAPITPAQAGQWASLTSDVFGMPEPFAKAATASAGQPDFHPYAAWDGDEMVAGANLFVHGEAASLNSDATLESHRGRGAHSALITVRAQAAAAAGCRWLVAETSRPAPGDSNPSLNNMIRLGLTPLYDRQDWIWQA</sequence>
<comment type="caution">
    <text evidence="2">The sequence shown here is derived from an EMBL/GenBank/DDBJ whole genome shotgun (WGS) entry which is preliminary data.</text>
</comment>
<dbReference type="SUPFAM" id="SSF55729">
    <property type="entry name" value="Acyl-CoA N-acyltransferases (Nat)"/>
    <property type="match status" value="1"/>
</dbReference>
<dbReference type="OrthoDB" id="4712828at2"/>
<reference evidence="2 3" key="1">
    <citation type="submission" date="2018-10" db="EMBL/GenBank/DDBJ databases">
        <title>Sequencing the genomes of 1000 actinobacteria strains.</title>
        <authorList>
            <person name="Klenk H.-P."/>
        </authorList>
    </citation>
    <scope>NUCLEOTIDE SEQUENCE [LARGE SCALE GENOMIC DNA]</scope>
    <source>
        <strain evidence="2 3">DSM 45175</strain>
    </source>
</reference>
<proteinExistence type="predicted"/>
<accession>A0A495JMK1</accession>
<dbReference type="RefSeq" id="WP_121157982.1">
    <property type="nucleotide sequence ID" value="NZ_RBKT01000001.1"/>
</dbReference>
<evidence type="ECO:0000313" key="3">
    <source>
        <dbReference type="Proteomes" id="UP000277671"/>
    </source>
</evidence>
<dbReference type="Proteomes" id="UP000277671">
    <property type="component" value="Unassembled WGS sequence"/>
</dbReference>
<organism evidence="2 3">
    <name type="scientific">Micromonospora pisi</name>
    <dbReference type="NCBI Taxonomy" id="589240"/>
    <lineage>
        <taxon>Bacteria</taxon>
        <taxon>Bacillati</taxon>
        <taxon>Actinomycetota</taxon>
        <taxon>Actinomycetes</taxon>
        <taxon>Micromonosporales</taxon>
        <taxon>Micromonosporaceae</taxon>
        <taxon>Micromonospora</taxon>
    </lineage>
</organism>
<gene>
    <name evidence="2" type="ORF">BDK92_3917</name>
</gene>